<dbReference type="Proteomes" id="UP001597532">
    <property type="component" value="Unassembled WGS sequence"/>
</dbReference>
<dbReference type="Gene3D" id="3.40.50.720">
    <property type="entry name" value="NAD(P)-binding Rossmann-like Domain"/>
    <property type="match status" value="1"/>
</dbReference>
<organism evidence="2 3">
    <name type="scientific">Arenibacter antarcticus</name>
    <dbReference type="NCBI Taxonomy" id="2040469"/>
    <lineage>
        <taxon>Bacteria</taxon>
        <taxon>Pseudomonadati</taxon>
        <taxon>Bacteroidota</taxon>
        <taxon>Flavobacteriia</taxon>
        <taxon>Flavobacteriales</taxon>
        <taxon>Flavobacteriaceae</taxon>
        <taxon>Arenibacter</taxon>
    </lineage>
</organism>
<dbReference type="InterPro" id="IPR051397">
    <property type="entry name" value="Zn-ADH-like_protein"/>
</dbReference>
<comment type="caution">
    <text evidence="2">The sequence shown here is derived from an EMBL/GenBank/DDBJ whole genome shotgun (WGS) entry which is preliminary data.</text>
</comment>
<dbReference type="InterPro" id="IPR013154">
    <property type="entry name" value="ADH-like_N"/>
</dbReference>
<dbReference type="InterPro" id="IPR013149">
    <property type="entry name" value="ADH-like_C"/>
</dbReference>
<dbReference type="SUPFAM" id="SSF50129">
    <property type="entry name" value="GroES-like"/>
    <property type="match status" value="1"/>
</dbReference>
<keyword evidence="3" id="KW-1185">Reference proteome</keyword>
<name>A0ABW5VCP5_9FLAO</name>
<proteinExistence type="predicted"/>
<dbReference type="PANTHER" id="PTHR43677">
    <property type="entry name" value="SHORT-CHAIN DEHYDROGENASE/REDUCTASE"/>
    <property type="match status" value="1"/>
</dbReference>
<dbReference type="InterPro" id="IPR036291">
    <property type="entry name" value="NAD(P)-bd_dom_sf"/>
</dbReference>
<dbReference type="InterPro" id="IPR020843">
    <property type="entry name" value="ER"/>
</dbReference>
<evidence type="ECO:0000313" key="2">
    <source>
        <dbReference type="EMBL" id="MFD2789075.1"/>
    </source>
</evidence>
<evidence type="ECO:0000313" key="3">
    <source>
        <dbReference type="Proteomes" id="UP001597532"/>
    </source>
</evidence>
<dbReference type="Pfam" id="PF08240">
    <property type="entry name" value="ADH_N"/>
    <property type="match status" value="1"/>
</dbReference>
<gene>
    <name evidence="2" type="ORF">ACFS1K_04810</name>
</gene>
<dbReference type="Gene3D" id="3.90.180.10">
    <property type="entry name" value="Medium-chain alcohol dehydrogenases, catalytic domain"/>
    <property type="match status" value="1"/>
</dbReference>
<dbReference type="InterPro" id="IPR011032">
    <property type="entry name" value="GroES-like_sf"/>
</dbReference>
<dbReference type="RefSeq" id="WP_251808951.1">
    <property type="nucleotide sequence ID" value="NZ_CP166679.1"/>
</dbReference>
<evidence type="ECO:0000259" key="1">
    <source>
        <dbReference type="SMART" id="SM00829"/>
    </source>
</evidence>
<dbReference type="SUPFAM" id="SSF51735">
    <property type="entry name" value="NAD(P)-binding Rossmann-fold domains"/>
    <property type="match status" value="1"/>
</dbReference>
<accession>A0ABW5VCP5</accession>
<reference evidence="3" key="1">
    <citation type="journal article" date="2019" name="Int. J. Syst. Evol. Microbiol.">
        <title>The Global Catalogue of Microorganisms (GCM) 10K type strain sequencing project: providing services to taxonomists for standard genome sequencing and annotation.</title>
        <authorList>
            <consortium name="The Broad Institute Genomics Platform"/>
            <consortium name="The Broad Institute Genome Sequencing Center for Infectious Disease"/>
            <person name="Wu L."/>
            <person name="Ma J."/>
        </authorList>
    </citation>
    <scope>NUCLEOTIDE SEQUENCE [LARGE SCALE GENOMIC DNA]</scope>
    <source>
        <strain evidence="3">KCTC 52924</strain>
    </source>
</reference>
<dbReference type="EMBL" id="JBHUOK010000008">
    <property type="protein sequence ID" value="MFD2789075.1"/>
    <property type="molecule type" value="Genomic_DNA"/>
</dbReference>
<sequence length="339" mass="36479">MKAACLVKYGSSHTAFEIREVDIPQPSSEEILIKVEAFGLNYADVMARLGLYKAAPPLPAILGYDVVGYVTKCGADVQNIKIGDRVTALTRFGGYAEYAIAKNEVANIIPDSMEAGVAVALATQYATAYFLAYDMANLQENDTVLVHAAAGGVGTALVQMALDRNCTVFGTCSSAEKIDYLVKNGVHHPINYLETDFGSSVKTILKKKGLDVIFDPVGGKSVKKGYQLLASGGRLFSFGVSSMSKAKSIFGKLKVLAQFGIYHPLQFLGGSKGIIGVNMLKIADENPEKIGRAMKAVIQLAEQSVLKPHVGGEFEIHQLTEAHQLLESRQSMGKIVVKW</sequence>
<dbReference type="Pfam" id="PF00107">
    <property type="entry name" value="ADH_zinc_N"/>
    <property type="match status" value="1"/>
</dbReference>
<dbReference type="PANTHER" id="PTHR43677:SF4">
    <property type="entry name" value="QUINONE OXIDOREDUCTASE-LIKE PROTEIN 2"/>
    <property type="match status" value="1"/>
</dbReference>
<dbReference type="SMART" id="SM00829">
    <property type="entry name" value="PKS_ER"/>
    <property type="match status" value="1"/>
</dbReference>
<protein>
    <submittedName>
        <fullName evidence="2">Zinc-binding dehydrogenase</fullName>
    </submittedName>
</protein>
<feature type="domain" description="Enoyl reductase (ER)" evidence="1">
    <location>
        <begin position="10"/>
        <end position="337"/>
    </location>
</feature>